<dbReference type="InterPro" id="IPR041669">
    <property type="entry name" value="TetR_C_15"/>
</dbReference>
<dbReference type="Gene3D" id="1.10.357.10">
    <property type="entry name" value="Tetracycline Repressor, domain 2"/>
    <property type="match status" value="1"/>
</dbReference>
<protein>
    <recommendedName>
        <fullName evidence="3">HTH tetR-type domain-containing protein</fullName>
    </recommendedName>
</protein>
<dbReference type="PANTHER" id="PTHR30055:SF226">
    <property type="entry name" value="HTH-TYPE TRANSCRIPTIONAL REGULATOR PKSA"/>
    <property type="match status" value="1"/>
</dbReference>
<evidence type="ECO:0000259" key="3">
    <source>
        <dbReference type="PROSITE" id="PS50977"/>
    </source>
</evidence>
<name>A0ABN0N9Z0_9NEIS</name>
<comment type="caution">
    <text evidence="4">The sequence shown here is derived from an EMBL/GenBank/DDBJ whole genome shotgun (WGS) entry which is preliminary data.</text>
</comment>
<dbReference type="Pfam" id="PF00440">
    <property type="entry name" value="TetR_N"/>
    <property type="match status" value="1"/>
</dbReference>
<feature type="DNA-binding region" description="H-T-H motif" evidence="2">
    <location>
        <begin position="55"/>
        <end position="74"/>
    </location>
</feature>
<evidence type="ECO:0000256" key="1">
    <source>
        <dbReference type="ARBA" id="ARBA00023125"/>
    </source>
</evidence>
<dbReference type="InterPro" id="IPR050109">
    <property type="entry name" value="HTH-type_TetR-like_transc_reg"/>
</dbReference>
<keyword evidence="1 2" id="KW-0238">DNA-binding</keyword>
<evidence type="ECO:0000313" key="4">
    <source>
        <dbReference type="EMBL" id="ERE17465.1"/>
    </source>
</evidence>
<dbReference type="InterPro" id="IPR001647">
    <property type="entry name" value="HTH_TetR"/>
</dbReference>
<dbReference type="PROSITE" id="PS50977">
    <property type="entry name" value="HTH_TETR_2"/>
    <property type="match status" value="1"/>
</dbReference>
<dbReference type="Proteomes" id="UP000016426">
    <property type="component" value="Unassembled WGS sequence"/>
</dbReference>
<reference evidence="4 5" key="1">
    <citation type="journal article" date="2013" name="Genome Announc.">
        <title>Genome Sequence of the Pigment-Producing Bacterium Pseudogulbenkiania ferrooxidans, Isolated from Loktak Lake.</title>
        <authorList>
            <person name="Puranik S."/>
            <person name="Talkal R."/>
            <person name="Qureshi A."/>
            <person name="Khardenavis A."/>
            <person name="Kapley A."/>
            <person name="Purohit H.J."/>
        </authorList>
    </citation>
    <scope>NUCLEOTIDE SEQUENCE [LARGE SCALE GENOMIC DNA]</scope>
    <source>
        <strain evidence="4 5">EGD-HP2</strain>
    </source>
</reference>
<proteinExistence type="predicted"/>
<feature type="domain" description="HTH tetR-type" evidence="3">
    <location>
        <begin position="32"/>
        <end position="92"/>
    </location>
</feature>
<dbReference type="InterPro" id="IPR009057">
    <property type="entry name" value="Homeodomain-like_sf"/>
</dbReference>
<gene>
    <name evidence="4" type="ORF">O166_03395</name>
</gene>
<evidence type="ECO:0000313" key="5">
    <source>
        <dbReference type="Proteomes" id="UP000016426"/>
    </source>
</evidence>
<dbReference type="PANTHER" id="PTHR30055">
    <property type="entry name" value="HTH-TYPE TRANSCRIPTIONAL REGULATOR RUTR"/>
    <property type="match status" value="1"/>
</dbReference>
<dbReference type="Pfam" id="PF17918">
    <property type="entry name" value="TetR_C_15"/>
    <property type="match status" value="1"/>
</dbReference>
<dbReference type="SUPFAM" id="SSF46689">
    <property type="entry name" value="Homeodomain-like"/>
    <property type="match status" value="1"/>
</dbReference>
<dbReference type="EMBL" id="AVPH01000079">
    <property type="protein sequence ID" value="ERE17465.1"/>
    <property type="molecule type" value="Genomic_DNA"/>
</dbReference>
<accession>A0ABN0N9Z0</accession>
<sequence>MIELFSEEAGVSTRIPGPAAAMRKAPRQARSRAMVDAIVEAGARVLDARGWAGFTTNEVAGVAGVSIGSLYQYFPDKTALVDAIRCRHFEAVLAVLRRAVDGQAAPACLAEALVDGMIAIHRDYPALHRVLLDLPNPYAGEAAHRAFQDEYLRLYGVIVARHRGPDDADGVAAHLLSSAIEGVIHNAARRGLLALPGLRRELLGLVCACLSAEAIPAGRSATA</sequence>
<dbReference type="PRINTS" id="PR00455">
    <property type="entry name" value="HTHTETR"/>
</dbReference>
<organism evidence="4 5">
    <name type="scientific">Pseudogulbenkiania ferrooxidans EGD-HP2</name>
    <dbReference type="NCBI Taxonomy" id="1388764"/>
    <lineage>
        <taxon>Bacteria</taxon>
        <taxon>Pseudomonadati</taxon>
        <taxon>Pseudomonadota</taxon>
        <taxon>Betaproteobacteria</taxon>
        <taxon>Neisseriales</taxon>
        <taxon>Chromobacteriaceae</taxon>
        <taxon>Pseudogulbenkiania</taxon>
    </lineage>
</organism>
<evidence type="ECO:0000256" key="2">
    <source>
        <dbReference type="PROSITE-ProRule" id="PRU00335"/>
    </source>
</evidence>
<keyword evidence="5" id="KW-1185">Reference proteome</keyword>